<dbReference type="EMBL" id="MGGL01000003">
    <property type="protein sequence ID" value="OGM27640.1"/>
    <property type="molecule type" value="Genomic_DNA"/>
</dbReference>
<keyword evidence="5" id="KW-0694">RNA-binding</keyword>
<evidence type="ECO:0000313" key="6">
    <source>
        <dbReference type="EMBL" id="OGM27640.1"/>
    </source>
</evidence>
<reference evidence="6 7" key="1">
    <citation type="journal article" date="2016" name="Nat. Commun.">
        <title>Thousands of microbial genomes shed light on interconnected biogeochemical processes in an aquifer system.</title>
        <authorList>
            <person name="Anantharaman K."/>
            <person name="Brown C.T."/>
            <person name="Hug L.A."/>
            <person name="Sharon I."/>
            <person name="Castelle C.J."/>
            <person name="Probst A.J."/>
            <person name="Thomas B.C."/>
            <person name="Singh A."/>
            <person name="Wilkins M.J."/>
            <person name="Karaoz U."/>
            <person name="Brodie E.L."/>
            <person name="Williams K.H."/>
            <person name="Hubbard S.S."/>
            <person name="Banfield J.F."/>
        </authorList>
    </citation>
    <scope>NUCLEOTIDE SEQUENCE [LARGE SCALE GENOMIC DNA]</scope>
</reference>
<dbReference type="InterPro" id="IPR022973">
    <property type="entry name" value="Ribosomal_uL10_bac"/>
</dbReference>
<comment type="function">
    <text evidence="5">Forms part of the ribosomal stalk, playing a central role in the interaction of the ribosome with GTP-bound translation factors.</text>
</comment>
<keyword evidence="3 5" id="KW-0687">Ribonucleoprotein</keyword>
<dbReference type="NCBIfam" id="NF000955">
    <property type="entry name" value="PRK00099.1-1"/>
    <property type="match status" value="1"/>
</dbReference>
<keyword evidence="5" id="KW-0699">rRNA-binding</keyword>
<dbReference type="GO" id="GO:1990904">
    <property type="term" value="C:ribonucleoprotein complex"/>
    <property type="evidence" value="ECO:0007669"/>
    <property type="project" value="UniProtKB-KW"/>
</dbReference>
<evidence type="ECO:0000256" key="5">
    <source>
        <dbReference type="HAMAP-Rule" id="MF_00362"/>
    </source>
</evidence>
<dbReference type="GO" id="GO:0070180">
    <property type="term" value="F:large ribosomal subunit rRNA binding"/>
    <property type="evidence" value="ECO:0007669"/>
    <property type="project" value="UniProtKB-UniRule"/>
</dbReference>
<sequence>MKKTEKTFFVENLSEELKSATSLVLVNYTYLTVKQEQALKKRLKEVGAKMFVAKNTLFKISAKNAKLSDDLLTDTVLSGPTAFVISEADPIAPLQVLAKFTKEFEIPQLKVGVVEGKFQDKESLLKLSLLPSKEILYAQVIGGISAPMYGLLGTLRGNTQKLIYILKTKSE</sequence>
<proteinExistence type="inferred from homology"/>
<gene>
    <name evidence="5" type="primary">rplJ</name>
    <name evidence="6" type="ORF">A2628_04170</name>
</gene>
<name>A0A1F7YKB0_9BACT</name>
<dbReference type="Gene3D" id="6.10.250.290">
    <property type="match status" value="1"/>
</dbReference>
<evidence type="ECO:0000313" key="7">
    <source>
        <dbReference type="Proteomes" id="UP000179221"/>
    </source>
</evidence>
<comment type="caution">
    <text evidence="6">The sequence shown here is derived from an EMBL/GenBank/DDBJ whole genome shotgun (WGS) entry which is preliminary data.</text>
</comment>
<dbReference type="AlphaFoldDB" id="A0A1F7YKB0"/>
<dbReference type="InterPro" id="IPR047865">
    <property type="entry name" value="Ribosomal_uL10_bac_type"/>
</dbReference>
<dbReference type="Pfam" id="PF00466">
    <property type="entry name" value="Ribosomal_L10"/>
    <property type="match status" value="1"/>
</dbReference>
<dbReference type="InterPro" id="IPR043141">
    <property type="entry name" value="Ribosomal_uL10-like_sf"/>
</dbReference>
<dbReference type="CDD" id="cd05797">
    <property type="entry name" value="Ribosomal_L10"/>
    <property type="match status" value="1"/>
</dbReference>
<dbReference type="Proteomes" id="UP000179221">
    <property type="component" value="Unassembled WGS sequence"/>
</dbReference>
<comment type="subunit">
    <text evidence="5">Part of the ribosomal stalk of the 50S ribosomal subunit. The N-terminus interacts with L11 and the large rRNA to form the base of the stalk. The C-terminus forms an elongated spine to which L12 dimers bind in a sequential fashion forming a multimeric L10(L12)X complex.</text>
</comment>
<dbReference type="GO" id="GO:0005840">
    <property type="term" value="C:ribosome"/>
    <property type="evidence" value="ECO:0007669"/>
    <property type="project" value="UniProtKB-KW"/>
</dbReference>
<dbReference type="HAMAP" id="MF_00362">
    <property type="entry name" value="Ribosomal_uL10"/>
    <property type="match status" value="1"/>
</dbReference>
<organism evidence="6 7">
    <name type="scientific">Candidatus Woesebacteria bacterium RIFCSPHIGHO2_01_FULL_40_22</name>
    <dbReference type="NCBI Taxonomy" id="1802499"/>
    <lineage>
        <taxon>Bacteria</taxon>
        <taxon>Candidatus Woeseibacteriota</taxon>
    </lineage>
</organism>
<protein>
    <recommendedName>
        <fullName evidence="4 5">Large ribosomal subunit protein uL10</fullName>
    </recommendedName>
</protein>
<comment type="similarity">
    <text evidence="1 5">Belongs to the universal ribosomal protein uL10 family.</text>
</comment>
<dbReference type="SUPFAM" id="SSF160369">
    <property type="entry name" value="Ribosomal protein L10-like"/>
    <property type="match status" value="1"/>
</dbReference>
<accession>A0A1F7YKB0</accession>
<keyword evidence="2 5" id="KW-0689">Ribosomal protein</keyword>
<evidence type="ECO:0000256" key="3">
    <source>
        <dbReference type="ARBA" id="ARBA00023274"/>
    </source>
</evidence>
<evidence type="ECO:0000256" key="1">
    <source>
        <dbReference type="ARBA" id="ARBA00008889"/>
    </source>
</evidence>
<dbReference type="InterPro" id="IPR001790">
    <property type="entry name" value="Ribosomal_uL10"/>
</dbReference>
<dbReference type="Gene3D" id="3.30.70.1730">
    <property type="match status" value="1"/>
</dbReference>
<dbReference type="PANTHER" id="PTHR11560">
    <property type="entry name" value="39S RIBOSOMAL PROTEIN L10, MITOCHONDRIAL"/>
    <property type="match status" value="1"/>
</dbReference>
<dbReference type="GO" id="GO:0006412">
    <property type="term" value="P:translation"/>
    <property type="evidence" value="ECO:0007669"/>
    <property type="project" value="UniProtKB-UniRule"/>
</dbReference>
<evidence type="ECO:0000256" key="2">
    <source>
        <dbReference type="ARBA" id="ARBA00022980"/>
    </source>
</evidence>
<evidence type="ECO:0000256" key="4">
    <source>
        <dbReference type="ARBA" id="ARBA00035202"/>
    </source>
</evidence>